<name>A0ABQ7MEY9_BRACM</name>
<dbReference type="EMBL" id="JADBGQ010000005">
    <property type="protein sequence ID" value="KAG5397321.1"/>
    <property type="molecule type" value="Genomic_DNA"/>
</dbReference>
<comment type="caution">
    <text evidence="2">The sequence shown here is derived from an EMBL/GenBank/DDBJ whole genome shotgun (WGS) entry which is preliminary data.</text>
</comment>
<proteinExistence type="predicted"/>
<dbReference type="Proteomes" id="UP000823674">
    <property type="component" value="Chromosome A05"/>
</dbReference>
<evidence type="ECO:0000256" key="1">
    <source>
        <dbReference type="SAM" id="MobiDB-lite"/>
    </source>
</evidence>
<sequence>MLHGNISGYVEAEASVLEARFRKLPQGSYSDSGSEAGSERPMKLPCNIGSDQRRQFNFSYTFI</sequence>
<evidence type="ECO:0000313" key="2">
    <source>
        <dbReference type="EMBL" id="KAG5397321.1"/>
    </source>
</evidence>
<evidence type="ECO:0000313" key="3">
    <source>
        <dbReference type="Proteomes" id="UP000823674"/>
    </source>
</evidence>
<accession>A0ABQ7MEY9</accession>
<gene>
    <name evidence="2" type="primary">A05g504290.1_BraROA</name>
    <name evidence="2" type="ORF">IGI04_019135</name>
</gene>
<organism evidence="2 3">
    <name type="scientific">Brassica rapa subsp. trilocularis</name>
    <dbReference type="NCBI Taxonomy" id="1813537"/>
    <lineage>
        <taxon>Eukaryota</taxon>
        <taxon>Viridiplantae</taxon>
        <taxon>Streptophyta</taxon>
        <taxon>Embryophyta</taxon>
        <taxon>Tracheophyta</taxon>
        <taxon>Spermatophyta</taxon>
        <taxon>Magnoliopsida</taxon>
        <taxon>eudicotyledons</taxon>
        <taxon>Gunneridae</taxon>
        <taxon>Pentapetalae</taxon>
        <taxon>rosids</taxon>
        <taxon>malvids</taxon>
        <taxon>Brassicales</taxon>
        <taxon>Brassicaceae</taxon>
        <taxon>Brassiceae</taxon>
        <taxon>Brassica</taxon>
    </lineage>
</organism>
<reference evidence="2 3" key="1">
    <citation type="submission" date="2021-03" db="EMBL/GenBank/DDBJ databases">
        <authorList>
            <person name="King G.J."/>
            <person name="Bancroft I."/>
            <person name="Baten A."/>
            <person name="Bloomfield J."/>
            <person name="Borpatragohain P."/>
            <person name="He Z."/>
            <person name="Irish N."/>
            <person name="Irwin J."/>
            <person name="Liu K."/>
            <person name="Mauleon R.P."/>
            <person name="Moore J."/>
            <person name="Morris R."/>
            <person name="Ostergaard L."/>
            <person name="Wang B."/>
            <person name="Wells R."/>
        </authorList>
    </citation>
    <scope>NUCLEOTIDE SEQUENCE [LARGE SCALE GENOMIC DNA]</scope>
    <source>
        <strain evidence="2">R-o-18</strain>
        <tissue evidence="2">Leaf</tissue>
    </source>
</reference>
<feature type="region of interest" description="Disordered" evidence="1">
    <location>
        <begin position="26"/>
        <end position="46"/>
    </location>
</feature>
<protein>
    <submittedName>
        <fullName evidence="2">Uncharacterized protein</fullName>
    </submittedName>
</protein>
<keyword evidence="3" id="KW-1185">Reference proteome</keyword>